<keyword evidence="1" id="KW-1133">Transmembrane helix</keyword>
<name>A0A328B6R0_9BACT</name>
<keyword evidence="1" id="KW-0812">Transmembrane</keyword>
<keyword evidence="1" id="KW-0472">Membrane</keyword>
<organism evidence="3 4">
    <name type="scientific">Hymenobacter edaphi</name>
    <dbReference type="NCBI Taxonomy" id="2211146"/>
    <lineage>
        <taxon>Bacteria</taxon>
        <taxon>Pseudomonadati</taxon>
        <taxon>Bacteroidota</taxon>
        <taxon>Cytophagia</taxon>
        <taxon>Cytophagales</taxon>
        <taxon>Hymenobacteraceae</taxon>
        <taxon>Hymenobacter</taxon>
    </lineage>
</organism>
<dbReference type="InterPro" id="IPR036938">
    <property type="entry name" value="PAP2/HPO_sf"/>
</dbReference>
<dbReference type="Proteomes" id="UP000248553">
    <property type="component" value="Unassembled WGS sequence"/>
</dbReference>
<evidence type="ECO:0000256" key="1">
    <source>
        <dbReference type="SAM" id="Phobius"/>
    </source>
</evidence>
<dbReference type="InterPro" id="IPR000326">
    <property type="entry name" value="PAP2/HPO"/>
</dbReference>
<evidence type="ECO:0000313" key="3">
    <source>
        <dbReference type="EMBL" id="RAK62587.1"/>
    </source>
</evidence>
<accession>A0A328B6R0</accession>
<gene>
    <name evidence="3" type="ORF">DLM85_23140</name>
</gene>
<dbReference type="AlphaFoldDB" id="A0A328B6R0"/>
<dbReference type="SUPFAM" id="SSF48317">
    <property type="entry name" value="Acid phosphatase/Vanadium-dependent haloperoxidase"/>
    <property type="match status" value="1"/>
</dbReference>
<protein>
    <recommendedName>
        <fullName evidence="2">Phosphatidic acid phosphatase type 2/haloperoxidase domain-containing protein</fullName>
    </recommendedName>
</protein>
<feature type="transmembrane region" description="Helical" evidence="1">
    <location>
        <begin position="264"/>
        <end position="283"/>
    </location>
</feature>
<dbReference type="CDD" id="cd03394">
    <property type="entry name" value="PAP2_like_5"/>
    <property type="match status" value="1"/>
</dbReference>
<proteinExistence type="predicted"/>
<feature type="domain" description="Phosphatidic acid phosphatase type 2/haloperoxidase" evidence="2">
    <location>
        <begin position="179"/>
        <end position="281"/>
    </location>
</feature>
<keyword evidence="4" id="KW-1185">Reference proteome</keyword>
<dbReference type="Gene3D" id="1.20.144.10">
    <property type="entry name" value="Phosphatidic acid phosphatase type 2/haloperoxidase"/>
    <property type="match status" value="1"/>
</dbReference>
<dbReference type="Pfam" id="PF01569">
    <property type="entry name" value="PAP2"/>
    <property type="match status" value="1"/>
</dbReference>
<sequence>MRNKETHFSRYDSPDALFAVLCCTAYLWRNVSSSVAPHRGAPIRYQPAVMRIFSSLLLTLWLSSGAVLAQIPLASPATSPDSTLKKYENPAGLSLAQKKPWYQGKLVKATIVPALLIGYGASTINGNGFYSSYDAHRDIQRQFPNFRTKIDDYLIFAPYAELALVELAGVEGRNDRLNTLLVILKSEAIFGVTTYVVKNTTKVLRPDGSTRNAFPSGHAAQAFLAASIVHTEFRDQSQWYGIGAYTIATGVGVMRMLNNRHWQSDVFAGAGLGILSAHLGYLSHRNRWGRKPLPGKYSVMPLLYPGATGLTMVWRPR</sequence>
<reference evidence="4" key="1">
    <citation type="submission" date="2018-05" db="EMBL/GenBank/DDBJ databases">
        <authorList>
            <person name="Nie L."/>
        </authorList>
    </citation>
    <scope>NUCLEOTIDE SEQUENCE [LARGE SCALE GENOMIC DNA]</scope>
    <source>
        <strain evidence="4">NL</strain>
    </source>
</reference>
<evidence type="ECO:0000259" key="2">
    <source>
        <dbReference type="SMART" id="SM00014"/>
    </source>
</evidence>
<evidence type="ECO:0000313" key="4">
    <source>
        <dbReference type="Proteomes" id="UP000248553"/>
    </source>
</evidence>
<comment type="caution">
    <text evidence="3">The sequence shown here is derived from an EMBL/GenBank/DDBJ whole genome shotgun (WGS) entry which is preliminary data.</text>
</comment>
<dbReference type="SMART" id="SM00014">
    <property type="entry name" value="acidPPc"/>
    <property type="match status" value="1"/>
</dbReference>
<dbReference type="EMBL" id="QHKM01000013">
    <property type="protein sequence ID" value="RAK62587.1"/>
    <property type="molecule type" value="Genomic_DNA"/>
</dbReference>
<dbReference type="OrthoDB" id="9773582at2"/>
<feature type="transmembrane region" description="Helical" evidence="1">
    <location>
        <begin position="49"/>
        <end position="69"/>
    </location>
</feature>